<organism evidence="2 3">
    <name type="scientific">Panagrellus redivivus</name>
    <name type="common">Microworm</name>
    <dbReference type="NCBI Taxonomy" id="6233"/>
    <lineage>
        <taxon>Eukaryota</taxon>
        <taxon>Metazoa</taxon>
        <taxon>Ecdysozoa</taxon>
        <taxon>Nematoda</taxon>
        <taxon>Chromadorea</taxon>
        <taxon>Rhabditida</taxon>
        <taxon>Tylenchina</taxon>
        <taxon>Panagrolaimomorpha</taxon>
        <taxon>Panagrolaimoidea</taxon>
        <taxon>Panagrolaimidae</taxon>
        <taxon>Panagrellus</taxon>
    </lineage>
</organism>
<proteinExistence type="predicted"/>
<name>A0A7E4WE82_PANRE</name>
<evidence type="ECO:0000313" key="2">
    <source>
        <dbReference type="Proteomes" id="UP000492821"/>
    </source>
</evidence>
<feature type="region of interest" description="Disordered" evidence="1">
    <location>
        <begin position="121"/>
        <end position="146"/>
    </location>
</feature>
<keyword evidence="2" id="KW-1185">Reference proteome</keyword>
<dbReference type="WBParaSite" id="Pan_g9819.t1">
    <property type="protein sequence ID" value="Pan_g9819.t1"/>
    <property type="gene ID" value="Pan_g9819"/>
</dbReference>
<dbReference type="Proteomes" id="UP000492821">
    <property type="component" value="Unassembled WGS sequence"/>
</dbReference>
<evidence type="ECO:0000313" key="3">
    <source>
        <dbReference type="WBParaSite" id="Pan_g9819.t1"/>
    </source>
</evidence>
<dbReference type="AlphaFoldDB" id="A0A7E4WE82"/>
<evidence type="ECO:0000256" key="1">
    <source>
        <dbReference type="SAM" id="MobiDB-lite"/>
    </source>
</evidence>
<reference evidence="3" key="2">
    <citation type="submission" date="2020-10" db="UniProtKB">
        <authorList>
            <consortium name="WormBaseParasite"/>
        </authorList>
    </citation>
    <scope>IDENTIFICATION</scope>
</reference>
<protein>
    <submittedName>
        <fullName evidence="3">Uncharacterized protein</fullName>
    </submittedName>
</protein>
<sequence>MTLAFVSKPLSWLDDLLSCPGGNLQKLVLIGRFEAIGTFSVDDLVKYYQTRGNISELTLQFTNVVYGTYANDPKGPMRRERFEKLAKELSLKLYVWCSRGHYFTIECFGLKDQTCTKPAPLDAAQPVDHPSNGNGPKPTETDGVTVRAGLGRRLWRHAVSKLSKFRPRNWFSRSGNPRN</sequence>
<reference evidence="2" key="1">
    <citation type="journal article" date="2013" name="Genetics">
        <title>The draft genome and transcriptome of Panagrellus redivivus are shaped by the harsh demands of a free-living lifestyle.</title>
        <authorList>
            <person name="Srinivasan J."/>
            <person name="Dillman A.R."/>
            <person name="Macchietto M.G."/>
            <person name="Heikkinen L."/>
            <person name="Lakso M."/>
            <person name="Fracchia K.M."/>
            <person name="Antoshechkin I."/>
            <person name="Mortazavi A."/>
            <person name="Wong G."/>
            <person name="Sternberg P.W."/>
        </authorList>
    </citation>
    <scope>NUCLEOTIDE SEQUENCE [LARGE SCALE GENOMIC DNA]</scope>
    <source>
        <strain evidence="2">MT8872</strain>
    </source>
</reference>
<accession>A0A7E4WE82</accession>